<evidence type="ECO:0008006" key="3">
    <source>
        <dbReference type="Google" id="ProtNLM"/>
    </source>
</evidence>
<evidence type="ECO:0000313" key="2">
    <source>
        <dbReference type="Proteomes" id="UP000321606"/>
    </source>
</evidence>
<accession>A0A510JA25</accession>
<dbReference type="Pfam" id="PF16162">
    <property type="entry name" value="KwaB"/>
    <property type="match status" value="1"/>
</dbReference>
<sequence length="311" mass="37203">MSKEILEKSLEYQGKLIKYDWNLYFVNIRKVRSDEENLYTVHKHSFKEIKELNEYIKSLTECVKKYQVKKLETVMEYNGNNPKTSCDKILLNNELIKLKWRYLLDSINNSVRTMDTKLEYQGYIIRGEHRGNVIFFGKSANPIYNFKNGKNLFKTDYDELEEITDKLCRLYFKTDFIVLNDILYVFNNNFEKFFKLEKAINKIKEEKISQILELEIFSDKEKVERLMKSNQSRNMFLTFSNERNEELRNSLKRIEIAELLKLKLDENNNFIIENREAATTLAKYLCYKIVQEKRTDNILEVSSAIKIGDKK</sequence>
<organism evidence="1 2">
    <name type="scientific">Pseudoleptotrichia goodfellowii</name>
    <dbReference type="NCBI Taxonomy" id="157692"/>
    <lineage>
        <taxon>Bacteria</taxon>
        <taxon>Fusobacteriati</taxon>
        <taxon>Fusobacteriota</taxon>
        <taxon>Fusobacteriia</taxon>
        <taxon>Fusobacteriales</taxon>
        <taxon>Leptotrichiaceae</taxon>
        <taxon>Pseudoleptotrichia</taxon>
    </lineage>
</organism>
<evidence type="ECO:0000313" key="1">
    <source>
        <dbReference type="EMBL" id="BBM36179.1"/>
    </source>
</evidence>
<dbReference type="AlphaFoldDB" id="A0A510JA25"/>
<dbReference type="EMBL" id="AP019822">
    <property type="protein sequence ID" value="BBM36179.1"/>
    <property type="molecule type" value="Genomic_DNA"/>
</dbReference>
<dbReference type="Proteomes" id="UP000321606">
    <property type="component" value="Chromosome"/>
</dbReference>
<reference evidence="1 2" key="1">
    <citation type="submission" date="2019-07" db="EMBL/GenBank/DDBJ databases">
        <title>Complete Genome Sequence of Leptotrichia goodfellowii Strain JCM 16774.</title>
        <authorList>
            <person name="Watanabe S."/>
            <person name="Cui L."/>
        </authorList>
    </citation>
    <scope>NUCLEOTIDE SEQUENCE [LARGE SCALE GENOMIC DNA]</scope>
    <source>
        <strain evidence="1 2">JCM16774</strain>
    </source>
</reference>
<dbReference type="RefSeq" id="WP_026737558.1">
    <property type="nucleotide sequence ID" value="NZ_AP019822.1"/>
</dbReference>
<dbReference type="STRING" id="714315.GCA_000516535_01105"/>
<proteinExistence type="predicted"/>
<name>A0A510JA25_9FUSO</name>
<gene>
    <name evidence="1" type="ORF">JCM16774_1111</name>
</gene>
<protein>
    <recommendedName>
        <fullName evidence="3">DUF4868 domain-containing protein</fullName>
    </recommendedName>
</protein>
<dbReference type="InterPro" id="IPR032359">
    <property type="entry name" value="KwaB-like"/>
</dbReference>
<dbReference type="KEGG" id="lgo:JCM16774_1111"/>